<evidence type="ECO:0000256" key="12">
    <source>
        <dbReference type="ARBA" id="ARBA00023136"/>
    </source>
</evidence>
<evidence type="ECO:0000313" key="16">
    <source>
        <dbReference type="Proteomes" id="UP000226420"/>
    </source>
</evidence>
<feature type="transmembrane region" description="Helical" evidence="14">
    <location>
        <begin position="12"/>
        <end position="34"/>
    </location>
</feature>
<evidence type="ECO:0000256" key="6">
    <source>
        <dbReference type="ARBA" id="ARBA00022475"/>
    </source>
</evidence>
<feature type="transmembrane region" description="Helical" evidence="14">
    <location>
        <begin position="299"/>
        <end position="323"/>
    </location>
</feature>
<keyword evidence="13" id="KW-0170">Cobalt</keyword>
<keyword evidence="11" id="KW-0921">Nickel transport</keyword>
<dbReference type="GO" id="GO:0015099">
    <property type="term" value="F:nickel cation transmembrane transporter activity"/>
    <property type="evidence" value="ECO:0007669"/>
    <property type="project" value="UniProtKB-UniRule"/>
</dbReference>
<gene>
    <name evidence="15" type="ORF">SAMN02745723_107185</name>
</gene>
<keyword evidence="9 14" id="KW-1133">Transmembrane helix</keyword>
<dbReference type="PANTHER" id="PTHR40659:SF1">
    <property type="entry name" value="NICKEL_COBALT EFFLUX SYSTEM RCNA"/>
    <property type="match status" value="1"/>
</dbReference>
<evidence type="ECO:0000256" key="3">
    <source>
        <dbReference type="ARBA" id="ARBA00010428"/>
    </source>
</evidence>
<evidence type="ECO:0000256" key="4">
    <source>
        <dbReference type="ARBA" id="ARBA00022426"/>
    </source>
</evidence>
<feature type="transmembrane region" description="Helical" evidence="14">
    <location>
        <begin position="251"/>
        <end position="278"/>
    </location>
</feature>
<keyword evidence="12 14" id="KW-0472">Membrane</keyword>
<dbReference type="EMBL" id="FOLW01000007">
    <property type="protein sequence ID" value="SFD07834.1"/>
    <property type="molecule type" value="Genomic_DNA"/>
</dbReference>
<organism evidence="15 16">
    <name type="scientific">Pragia fontium DSM 5563 = ATCC 49100</name>
    <dbReference type="NCBI Taxonomy" id="1122977"/>
    <lineage>
        <taxon>Bacteria</taxon>
        <taxon>Pseudomonadati</taxon>
        <taxon>Pseudomonadota</taxon>
        <taxon>Gammaproteobacteria</taxon>
        <taxon>Enterobacterales</taxon>
        <taxon>Budviciaceae</taxon>
        <taxon>Pragia</taxon>
    </lineage>
</organism>
<evidence type="ECO:0000256" key="14">
    <source>
        <dbReference type="RuleBase" id="RU362101"/>
    </source>
</evidence>
<dbReference type="PANTHER" id="PTHR40659">
    <property type="entry name" value="NICKEL/COBALT EFFLUX SYSTEM RCNA"/>
    <property type="match status" value="1"/>
</dbReference>
<reference evidence="15 16" key="1">
    <citation type="submission" date="2016-10" db="EMBL/GenBank/DDBJ databases">
        <authorList>
            <person name="Varghese N."/>
            <person name="Submissions S."/>
        </authorList>
    </citation>
    <scope>NUCLEOTIDE SEQUENCE [LARGE SCALE GENOMIC DNA]</scope>
    <source>
        <strain evidence="15 16">DSM 5563</strain>
    </source>
</reference>
<name>A0AAJ5BHT2_9GAMM</name>
<keyword evidence="4" id="KW-0171">Cobalt transport</keyword>
<feature type="transmembrane region" description="Helical" evidence="14">
    <location>
        <begin position="225"/>
        <end position="245"/>
    </location>
</feature>
<dbReference type="Pfam" id="PF03824">
    <property type="entry name" value="NicO"/>
    <property type="match status" value="1"/>
</dbReference>
<feature type="transmembrane region" description="Helical" evidence="14">
    <location>
        <begin position="72"/>
        <end position="99"/>
    </location>
</feature>
<dbReference type="GO" id="GO:0032025">
    <property type="term" value="P:response to cobalt ion"/>
    <property type="evidence" value="ECO:0007669"/>
    <property type="project" value="TreeGrafter"/>
</dbReference>
<comment type="similarity">
    <text evidence="3">Belongs to the NiCoT transporter (TC 2.A.52) family. RcnA subfamily.</text>
</comment>
<evidence type="ECO:0000256" key="8">
    <source>
        <dbReference type="ARBA" id="ARBA00022692"/>
    </source>
</evidence>
<dbReference type="GO" id="GO:0046583">
    <property type="term" value="F:monoatomic cation efflux transmembrane transporter activity"/>
    <property type="evidence" value="ECO:0007669"/>
    <property type="project" value="TreeGrafter"/>
</dbReference>
<dbReference type="GO" id="GO:0010045">
    <property type="term" value="P:response to nickel cation"/>
    <property type="evidence" value="ECO:0007669"/>
    <property type="project" value="TreeGrafter"/>
</dbReference>
<proteinExistence type="inferred from homology"/>
<evidence type="ECO:0000256" key="9">
    <source>
        <dbReference type="ARBA" id="ARBA00022989"/>
    </source>
</evidence>
<evidence type="ECO:0000256" key="11">
    <source>
        <dbReference type="ARBA" id="ARBA00023112"/>
    </source>
</evidence>
<keyword evidence="6" id="KW-1003">Cell membrane</keyword>
<evidence type="ECO:0000256" key="10">
    <source>
        <dbReference type="ARBA" id="ARBA00023065"/>
    </source>
</evidence>
<dbReference type="InterPro" id="IPR051224">
    <property type="entry name" value="NiCoT_RcnA"/>
</dbReference>
<keyword evidence="5 14" id="KW-0813">Transport</keyword>
<keyword evidence="10" id="KW-0406">Ion transport</keyword>
<evidence type="ECO:0000256" key="5">
    <source>
        <dbReference type="ARBA" id="ARBA00022448"/>
    </source>
</evidence>
<comment type="subcellular location">
    <subcellularLocation>
        <location evidence="2 14">Cell membrane</location>
        <topology evidence="2 14">Multi-pass membrane protein</topology>
    </subcellularLocation>
</comment>
<keyword evidence="7" id="KW-0533">Nickel</keyword>
<accession>A0AAJ5BHT2</accession>
<dbReference type="AlphaFoldDB" id="A0AAJ5BHT2"/>
<dbReference type="InterPro" id="IPR011541">
    <property type="entry name" value="Ni/Co_transpt_high_affinity"/>
</dbReference>
<dbReference type="GO" id="GO:0005886">
    <property type="term" value="C:plasma membrane"/>
    <property type="evidence" value="ECO:0007669"/>
    <property type="project" value="UniProtKB-SubCell"/>
</dbReference>
<feature type="transmembrane region" description="Helical" evidence="14">
    <location>
        <begin position="111"/>
        <end position="131"/>
    </location>
</feature>
<sequence length="336" mass="36667">MGSFMQSEKRGWRYFWPFYLSVVVLLLIAAVVYVKWPDFLLQSSVWQKELHQQLVNLLQQVKQHPLESGGMLMLFSFIYGVLHSAGPGHGKVIIAAYLATHPLKVRASLMLTLAASLVQGLVAILLVSSVLSVFQLSTRSIHQSSFWMEKGSYLLIVLVGIILCYRAVRKLLTIVKTSRKRPTIQIKSLMPLPADHVHSDSCGCGHRHLPTDSELSASGSWKTNLAIIVSIGIRPCSGAILVLLFSKVIDIYSWGMVAAMVMALGTATTISLLALFVLSARRLAEKLISAANYPIWSRVGLSSLSLVGGALLILFGLILYYAATPAASGGLRFMAG</sequence>
<evidence type="ECO:0000256" key="13">
    <source>
        <dbReference type="ARBA" id="ARBA00023285"/>
    </source>
</evidence>
<protein>
    <recommendedName>
        <fullName evidence="14">Nickel/cobalt efflux system</fullName>
    </recommendedName>
</protein>
<dbReference type="Proteomes" id="UP000226420">
    <property type="component" value="Unassembled WGS sequence"/>
</dbReference>
<evidence type="ECO:0000256" key="1">
    <source>
        <dbReference type="ARBA" id="ARBA00002510"/>
    </source>
</evidence>
<feature type="transmembrane region" description="Helical" evidence="14">
    <location>
        <begin position="151"/>
        <end position="168"/>
    </location>
</feature>
<comment type="function">
    <text evidence="1">Efflux system for nickel and cobalt.</text>
</comment>
<evidence type="ECO:0000313" key="15">
    <source>
        <dbReference type="EMBL" id="SFD07834.1"/>
    </source>
</evidence>
<dbReference type="GO" id="GO:0006824">
    <property type="term" value="P:cobalt ion transport"/>
    <property type="evidence" value="ECO:0007669"/>
    <property type="project" value="UniProtKB-KW"/>
</dbReference>
<evidence type="ECO:0000256" key="7">
    <source>
        <dbReference type="ARBA" id="ARBA00022596"/>
    </source>
</evidence>
<comment type="caution">
    <text evidence="15">The sequence shown here is derived from an EMBL/GenBank/DDBJ whole genome shotgun (WGS) entry which is preliminary data.</text>
</comment>
<evidence type="ECO:0000256" key="2">
    <source>
        <dbReference type="ARBA" id="ARBA00004651"/>
    </source>
</evidence>
<keyword evidence="8 14" id="KW-0812">Transmembrane</keyword>